<dbReference type="PANTHER" id="PTHR43466">
    <property type="entry name" value="2-OXO-4-HYDROXY-4-CARBOXY-5-UREIDOIMIDAZOLINE DECARBOXYLASE-RELATED"/>
    <property type="match status" value="1"/>
</dbReference>
<evidence type="ECO:0000256" key="6">
    <source>
        <dbReference type="ARBA" id="ARBA00023239"/>
    </source>
</evidence>
<dbReference type="EC" id="4.1.1.97" evidence="3"/>
<evidence type="ECO:0000256" key="2">
    <source>
        <dbReference type="ARBA" id="ARBA00004754"/>
    </source>
</evidence>
<dbReference type="NCBIfam" id="TIGR03164">
    <property type="entry name" value="UHCUDC"/>
    <property type="match status" value="1"/>
</dbReference>
<evidence type="ECO:0000313" key="8">
    <source>
        <dbReference type="EMBL" id="BBB29248.1"/>
    </source>
</evidence>
<dbReference type="InterPro" id="IPR018020">
    <property type="entry name" value="OHCU_decarboxylase"/>
</dbReference>
<dbReference type="GO" id="GO:0051997">
    <property type="term" value="F:2-oxo-4-hydroxy-4-carboxy-5-ureidoimidazoline decarboxylase activity"/>
    <property type="evidence" value="ECO:0007669"/>
    <property type="project" value="UniProtKB-EC"/>
</dbReference>
<evidence type="ECO:0000256" key="4">
    <source>
        <dbReference type="ARBA" id="ARBA00022631"/>
    </source>
</evidence>
<proteinExistence type="predicted"/>
<comment type="pathway">
    <text evidence="2">Purine metabolism; urate degradation; (S)-allantoin from urate: step 3/3.</text>
</comment>
<sequence length="170" mass="19498">MKFSTLHPSTMAKASFVEHFKDIYEHSPWIAEHTYMLLPSINADDIQQLHQLMSDILINASKRQQLRLINVHPDLAGKAAMRNELTASSTDEQAGAGIHQCNPQEFARFTELNKAYKDKFNFPFIMAVKGSNRLQILKAFEIRIHNDIDTEFKQAITEINKIALFRLEAL</sequence>
<evidence type="ECO:0000313" key="9">
    <source>
        <dbReference type="Proteomes" id="UP000595332"/>
    </source>
</evidence>
<keyword evidence="6" id="KW-0456">Lyase</keyword>
<reference evidence="8 9" key="1">
    <citation type="journal article" date="2008" name="Int. J. Syst. Evol. Microbiol.">
        <title>Neptunomonas japonica sp. nov., an Osedax japonicus symbiont-like bacterium isolated from sediment adjacent to sperm whale carcasses off Kagoshima, Japan.</title>
        <authorList>
            <person name="Miyazaki M."/>
            <person name="Nogi Y."/>
            <person name="Fujiwara Y."/>
            <person name="Kawato M."/>
            <person name="Kubokawa K."/>
            <person name="Horikoshi K."/>
        </authorList>
    </citation>
    <scope>NUCLEOTIDE SEQUENCE [LARGE SCALE GENOMIC DNA]</scope>
    <source>
        <strain evidence="8 9">JAMM 1380</strain>
    </source>
</reference>
<keyword evidence="5" id="KW-0210">Decarboxylase</keyword>
<dbReference type="KEGG" id="njp:NEJAP_1296"/>
<keyword evidence="4" id="KW-0659">Purine metabolism</keyword>
<dbReference type="InterPro" id="IPR017580">
    <property type="entry name" value="OHCU_decarboxylase-1"/>
</dbReference>
<dbReference type="EMBL" id="AP014546">
    <property type="protein sequence ID" value="BBB29248.1"/>
    <property type="molecule type" value="Genomic_DNA"/>
</dbReference>
<accession>A0A7R6PTM3</accession>
<dbReference type="UniPathway" id="UPA00394">
    <property type="reaction ID" value="UER00652"/>
</dbReference>
<dbReference type="AlphaFoldDB" id="A0A7R6PTM3"/>
<dbReference type="Proteomes" id="UP000595332">
    <property type="component" value="Chromosome"/>
</dbReference>
<dbReference type="GO" id="GO:0006144">
    <property type="term" value="P:purine nucleobase metabolic process"/>
    <property type="evidence" value="ECO:0007669"/>
    <property type="project" value="UniProtKB-KW"/>
</dbReference>
<protein>
    <recommendedName>
        <fullName evidence="3">2-oxo-4-hydroxy-4-carboxy-5-ureidoimidazoline decarboxylase</fullName>
        <ecNumber evidence="3">4.1.1.97</ecNumber>
    </recommendedName>
</protein>
<dbReference type="GO" id="GO:0000255">
    <property type="term" value="P:allantoin metabolic process"/>
    <property type="evidence" value="ECO:0007669"/>
    <property type="project" value="InterPro"/>
</dbReference>
<dbReference type="Pfam" id="PF09349">
    <property type="entry name" value="OHCU_decarbox"/>
    <property type="match status" value="1"/>
</dbReference>
<gene>
    <name evidence="8" type="ORF">NEJAP_1296</name>
</gene>
<dbReference type="PANTHER" id="PTHR43466:SF1">
    <property type="entry name" value="2-OXO-4-HYDROXY-4-CARBOXY-5-UREIDOIMIDAZOLINE DECARBOXYLASE-RELATED"/>
    <property type="match status" value="1"/>
</dbReference>
<name>A0A7R6PTM3_9GAMM</name>
<evidence type="ECO:0000256" key="3">
    <source>
        <dbReference type="ARBA" id="ARBA00012257"/>
    </source>
</evidence>
<evidence type="ECO:0000256" key="5">
    <source>
        <dbReference type="ARBA" id="ARBA00022793"/>
    </source>
</evidence>
<dbReference type="RefSeq" id="WP_236591093.1">
    <property type="nucleotide sequence ID" value="NZ_AP014546.1"/>
</dbReference>
<keyword evidence="9" id="KW-1185">Reference proteome</keyword>
<comment type="catalytic activity">
    <reaction evidence="1">
        <text>5-hydroxy-2-oxo-4-ureido-2,5-dihydro-1H-imidazole-5-carboxylate + H(+) = (S)-allantoin + CO2</text>
        <dbReference type="Rhea" id="RHEA:26301"/>
        <dbReference type="ChEBI" id="CHEBI:15378"/>
        <dbReference type="ChEBI" id="CHEBI:15678"/>
        <dbReference type="ChEBI" id="CHEBI:16526"/>
        <dbReference type="ChEBI" id="CHEBI:58639"/>
        <dbReference type="EC" id="4.1.1.97"/>
    </reaction>
</comment>
<dbReference type="Gene3D" id="1.10.3330.10">
    <property type="entry name" value="Oxo-4-hydroxy-4-carboxy-5-ureidoimidazoline decarboxylase"/>
    <property type="match status" value="1"/>
</dbReference>
<evidence type="ECO:0000256" key="1">
    <source>
        <dbReference type="ARBA" id="ARBA00001163"/>
    </source>
</evidence>
<dbReference type="SUPFAM" id="SSF158694">
    <property type="entry name" value="UraD-Like"/>
    <property type="match status" value="1"/>
</dbReference>
<dbReference type="InterPro" id="IPR036778">
    <property type="entry name" value="OHCU_decarboxylase_sf"/>
</dbReference>
<organism evidence="8 9">
    <name type="scientific">Neptunomonas japonica JAMM 1380</name>
    <dbReference type="NCBI Taxonomy" id="1441457"/>
    <lineage>
        <taxon>Bacteria</taxon>
        <taxon>Pseudomonadati</taxon>
        <taxon>Pseudomonadota</taxon>
        <taxon>Gammaproteobacteria</taxon>
        <taxon>Oceanospirillales</taxon>
        <taxon>Oceanospirillaceae</taxon>
        <taxon>Neptunomonas</taxon>
    </lineage>
</organism>
<dbReference type="GO" id="GO:0019628">
    <property type="term" value="P:urate catabolic process"/>
    <property type="evidence" value="ECO:0007669"/>
    <property type="project" value="UniProtKB-UniPathway"/>
</dbReference>
<evidence type="ECO:0000259" key="7">
    <source>
        <dbReference type="Pfam" id="PF09349"/>
    </source>
</evidence>
<feature type="domain" description="Oxo-4-hydroxy-4-carboxy-5-ureidoimidazoline decarboxylase" evidence="7">
    <location>
        <begin position="10"/>
        <end position="168"/>
    </location>
</feature>